<dbReference type="RefSeq" id="WP_263061931.1">
    <property type="nucleotide sequence ID" value="NZ_JAOUSE010000036.1"/>
</dbReference>
<reference evidence="3 4" key="1">
    <citation type="submission" date="2022-10" db="EMBL/GenBank/DDBJ databases">
        <title>Description of Fervidibacillus gen. nov. in the family Fervidibacillaceae fam. nov. with two species, Fervidibacillus albus sp. nov., and Fervidibacillus halotolerans sp. nov., isolated from tidal flat sediments.</title>
        <authorList>
            <person name="Kwon K.K."/>
            <person name="Yang S.-H."/>
        </authorList>
    </citation>
    <scope>NUCLEOTIDE SEQUENCE [LARGE SCALE GENOMIC DNA]</scope>
    <source>
        <strain evidence="3 4">DSM 23332</strain>
    </source>
</reference>
<keyword evidence="4" id="KW-1185">Reference proteome</keyword>
<evidence type="ECO:0000313" key="4">
    <source>
        <dbReference type="Proteomes" id="UP001208656"/>
    </source>
</evidence>
<comment type="caution">
    <text evidence="3">The sequence shown here is derived from an EMBL/GenBank/DDBJ whole genome shotgun (WGS) entry which is preliminary data.</text>
</comment>
<sequence>MSKKEMLVYRFERVVNAPIDVVFEYVDNDEKVKLWNTMIVENIYESEEDARMGKPGTKFKSVQKFDNKTFTVDCVMTEYDPPYKIVLHSESKEGISISRYFLSREYNSTRLVVEASLIPRNFLYKFTAKIFGKAAGFVFNEQFENLVRLIEEELDEAY</sequence>
<dbReference type="Proteomes" id="UP001208656">
    <property type="component" value="Unassembled WGS sequence"/>
</dbReference>
<feature type="domain" description="Activator of Hsp90 ATPase homologue 1/2-like C-terminal" evidence="2">
    <location>
        <begin position="16"/>
        <end position="125"/>
    </location>
</feature>
<dbReference type="Pfam" id="PF08327">
    <property type="entry name" value="AHSA1"/>
    <property type="match status" value="1"/>
</dbReference>
<dbReference type="InterPro" id="IPR013538">
    <property type="entry name" value="ASHA1/2-like_C"/>
</dbReference>
<protein>
    <submittedName>
        <fullName evidence="3">SRPBCC family protein</fullName>
    </submittedName>
</protein>
<dbReference type="SUPFAM" id="SSF55961">
    <property type="entry name" value="Bet v1-like"/>
    <property type="match status" value="1"/>
</dbReference>
<name>A0ABT2WJ42_9BACI</name>
<dbReference type="EMBL" id="JAOUSE010000036">
    <property type="protein sequence ID" value="MCU9595006.1"/>
    <property type="molecule type" value="Genomic_DNA"/>
</dbReference>
<gene>
    <name evidence="3" type="ORF">OEV82_11205</name>
</gene>
<comment type="similarity">
    <text evidence="1">Belongs to the AHA1 family.</text>
</comment>
<evidence type="ECO:0000256" key="1">
    <source>
        <dbReference type="ARBA" id="ARBA00006817"/>
    </source>
</evidence>
<evidence type="ECO:0000259" key="2">
    <source>
        <dbReference type="Pfam" id="PF08327"/>
    </source>
</evidence>
<proteinExistence type="inferred from homology"/>
<accession>A0ABT2WJ42</accession>
<evidence type="ECO:0000313" key="3">
    <source>
        <dbReference type="EMBL" id="MCU9595006.1"/>
    </source>
</evidence>
<dbReference type="CDD" id="cd07812">
    <property type="entry name" value="SRPBCC"/>
    <property type="match status" value="1"/>
</dbReference>
<dbReference type="InterPro" id="IPR023393">
    <property type="entry name" value="START-like_dom_sf"/>
</dbReference>
<organism evidence="3 4">
    <name type="scientific">Pallidibacillus thermolactis</name>
    <dbReference type="NCBI Taxonomy" id="251051"/>
    <lineage>
        <taxon>Bacteria</taxon>
        <taxon>Bacillati</taxon>
        <taxon>Bacillota</taxon>
        <taxon>Bacilli</taxon>
        <taxon>Bacillales</taxon>
        <taxon>Bacillaceae</taxon>
        <taxon>Pallidibacillus</taxon>
    </lineage>
</organism>
<dbReference type="Gene3D" id="3.30.530.20">
    <property type="match status" value="1"/>
</dbReference>